<gene>
    <name evidence="5" type="ORF">K788_0000597</name>
</gene>
<organism evidence="5 6">
    <name type="scientific">Paraburkholderia caribensis MBA4</name>
    <dbReference type="NCBI Taxonomy" id="1323664"/>
    <lineage>
        <taxon>Bacteria</taxon>
        <taxon>Pseudomonadati</taxon>
        <taxon>Pseudomonadota</taxon>
        <taxon>Betaproteobacteria</taxon>
        <taxon>Burkholderiales</taxon>
        <taxon>Burkholderiaceae</taxon>
        <taxon>Paraburkholderia</taxon>
    </lineage>
</organism>
<evidence type="ECO:0000313" key="6">
    <source>
        <dbReference type="Proteomes" id="UP000019146"/>
    </source>
</evidence>
<evidence type="ECO:0000256" key="2">
    <source>
        <dbReference type="ARBA" id="ARBA00023125"/>
    </source>
</evidence>
<evidence type="ECO:0000313" key="5">
    <source>
        <dbReference type="EMBL" id="ALL68330.1"/>
    </source>
</evidence>
<dbReference type="InterPro" id="IPR000524">
    <property type="entry name" value="Tscrpt_reg_HTH_GntR"/>
</dbReference>
<dbReference type="Pfam" id="PF07729">
    <property type="entry name" value="FCD"/>
    <property type="match status" value="1"/>
</dbReference>
<dbReference type="SUPFAM" id="SSF46785">
    <property type="entry name" value="Winged helix' DNA-binding domain"/>
    <property type="match status" value="1"/>
</dbReference>
<dbReference type="PRINTS" id="PR00035">
    <property type="entry name" value="HTHGNTR"/>
</dbReference>
<feature type="domain" description="HTH gntR-type" evidence="4">
    <location>
        <begin position="18"/>
        <end position="86"/>
    </location>
</feature>
<dbReference type="EMBL" id="CP012747">
    <property type="protein sequence ID" value="ALL68330.1"/>
    <property type="molecule type" value="Genomic_DNA"/>
</dbReference>
<dbReference type="KEGG" id="bcai:K788_0000597"/>
<dbReference type="Gene3D" id="1.10.10.10">
    <property type="entry name" value="Winged helix-like DNA-binding domain superfamily/Winged helix DNA-binding domain"/>
    <property type="match status" value="1"/>
</dbReference>
<dbReference type="PANTHER" id="PTHR43537">
    <property type="entry name" value="TRANSCRIPTIONAL REGULATOR, GNTR FAMILY"/>
    <property type="match status" value="1"/>
</dbReference>
<dbReference type="Gene3D" id="1.20.120.530">
    <property type="entry name" value="GntR ligand-binding domain-like"/>
    <property type="match status" value="1"/>
</dbReference>
<dbReference type="AlphaFoldDB" id="A0A0P0RHS3"/>
<reference evidence="5 6" key="1">
    <citation type="journal article" date="2014" name="Genome Announc.">
        <title>Draft Genome Sequence of the Haloacid-Degrading Burkholderia caribensis Strain MBA4.</title>
        <authorList>
            <person name="Pan Y."/>
            <person name="Kong K.F."/>
            <person name="Tsang J.S."/>
        </authorList>
    </citation>
    <scope>NUCLEOTIDE SEQUENCE [LARGE SCALE GENOMIC DNA]</scope>
    <source>
        <strain evidence="5 6">MBA4</strain>
    </source>
</reference>
<dbReference type="NCBIfam" id="NF007442">
    <property type="entry name" value="PRK09990.1"/>
    <property type="match status" value="1"/>
</dbReference>
<dbReference type="SMR" id="A0A0P0RHS3"/>
<dbReference type="RefSeq" id="WP_051454054.1">
    <property type="nucleotide sequence ID" value="NZ_CP012747.1"/>
</dbReference>
<dbReference type="Proteomes" id="UP000019146">
    <property type="component" value="Chromosome 2"/>
</dbReference>
<dbReference type="SMART" id="SM00345">
    <property type="entry name" value="HTH_GNTR"/>
    <property type="match status" value="1"/>
</dbReference>
<evidence type="ECO:0000256" key="3">
    <source>
        <dbReference type="ARBA" id="ARBA00023163"/>
    </source>
</evidence>
<dbReference type="Pfam" id="PF00392">
    <property type="entry name" value="GntR"/>
    <property type="match status" value="1"/>
</dbReference>
<evidence type="ECO:0000256" key="1">
    <source>
        <dbReference type="ARBA" id="ARBA00023015"/>
    </source>
</evidence>
<dbReference type="GO" id="GO:0003677">
    <property type="term" value="F:DNA binding"/>
    <property type="evidence" value="ECO:0007669"/>
    <property type="project" value="UniProtKB-KW"/>
</dbReference>
<dbReference type="GO" id="GO:0003700">
    <property type="term" value="F:DNA-binding transcription factor activity"/>
    <property type="evidence" value="ECO:0007669"/>
    <property type="project" value="InterPro"/>
</dbReference>
<dbReference type="InterPro" id="IPR036388">
    <property type="entry name" value="WH-like_DNA-bd_sf"/>
</dbReference>
<dbReference type="PANTHER" id="PTHR43537:SF1">
    <property type="entry name" value="GLC OPERON TRANSCRIPTIONAL ACTIVATOR"/>
    <property type="match status" value="1"/>
</dbReference>
<dbReference type="SMART" id="SM00895">
    <property type="entry name" value="FCD"/>
    <property type="match status" value="1"/>
</dbReference>
<name>A0A0P0RHS3_9BURK</name>
<proteinExistence type="predicted"/>
<dbReference type="InterPro" id="IPR008920">
    <property type="entry name" value="TF_FadR/GntR_C"/>
</dbReference>
<dbReference type="PROSITE" id="PS50949">
    <property type="entry name" value="HTH_GNTR"/>
    <property type="match status" value="1"/>
</dbReference>
<keyword evidence="3" id="KW-0804">Transcription</keyword>
<accession>A0A0P0RHS3</accession>
<protein>
    <submittedName>
        <fullName evidence="5">Transcriptional regulator,GlcC</fullName>
    </submittedName>
</protein>
<keyword evidence="1" id="KW-0805">Transcription regulation</keyword>
<dbReference type="SUPFAM" id="SSF48008">
    <property type="entry name" value="GntR ligand-binding domain-like"/>
    <property type="match status" value="1"/>
</dbReference>
<sequence>MVVPAWSGANETKMEGDRKLADVVAEKIESLIVEGVLKAGQMLPSERRLTEKLGVSRTAVREGIKILRARGIVETSHGRGTYVTELTGELALPPMMHLLTAYPRTLYDLLEVRSLLESEAARLAALRGTTADFTMIGHRYREMVASHEGDVDPSVHARLDHAFHLSICEASHNPVLVHMLRSLTDLLLSSVYASVNNLYHREPYKRQIDRQHHRLYNAVVGKLPEQARKAAAEHVKIVGESLQELEQEEHRLVRATLRLEGWK</sequence>
<dbReference type="InterPro" id="IPR036390">
    <property type="entry name" value="WH_DNA-bd_sf"/>
</dbReference>
<dbReference type="CDD" id="cd07377">
    <property type="entry name" value="WHTH_GntR"/>
    <property type="match status" value="1"/>
</dbReference>
<dbReference type="GeneID" id="69972052"/>
<evidence type="ECO:0000259" key="4">
    <source>
        <dbReference type="PROSITE" id="PS50949"/>
    </source>
</evidence>
<keyword evidence="2" id="KW-0238">DNA-binding</keyword>
<dbReference type="InterPro" id="IPR011711">
    <property type="entry name" value="GntR_C"/>
</dbReference>